<accession>A0A398CVF6</accession>
<dbReference type="AlphaFoldDB" id="A0A398CVF6"/>
<name>A0A398CVF6_9BACT</name>
<comment type="caution">
    <text evidence="1">The sequence shown here is derived from an EMBL/GenBank/DDBJ whole genome shotgun (WGS) entry which is preliminary data.</text>
</comment>
<dbReference type="EMBL" id="QXIS01000009">
    <property type="protein sequence ID" value="RIE06513.1"/>
    <property type="molecule type" value="Genomic_DNA"/>
</dbReference>
<reference evidence="1 2" key="1">
    <citation type="submission" date="2018-09" db="EMBL/GenBank/DDBJ databases">
        <title>Discovery and Ecogenomic Context for Candidatus Cryosericales, a Global Caldiserica Order Active in Thawing Permafrost.</title>
        <authorList>
            <person name="Martinez M.A."/>
            <person name="Woodcroft B.J."/>
            <person name="Ignacio Espinoza J.C."/>
            <person name="Zayed A."/>
            <person name="Singleton C.M."/>
            <person name="Boyd J."/>
            <person name="Li Y.-F."/>
            <person name="Purvine S."/>
            <person name="Maughan H."/>
            <person name="Hodgkins S.B."/>
            <person name="Anderson D."/>
            <person name="Sederholm M."/>
            <person name="Temperton B."/>
            <person name="Saleska S.R."/>
            <person name="Tyson G.W."/>
            <person name="Rich V.I."/>
        </authorList>
    </citation>
    <scope>NUCLEOTIDE SEQUENCE [LARGE SCALE GENOMIC DNA]</scope>
    <source>
        <strain evidence="1 2">SMC7</strain>
    </source>
</reference>
<protein>
    <submittedName>
        <fullName evidence="1">Uncharacterized protein</fullName>
    </submittedName>
</protein>
<organism evidence="1 2">
    <name type="scientific">Candidatus Cryosericum terrychapinii</name>
    <dbReference type="NCBI Taxonomy" id="2290919"/>
    <lineage>
        <taxon>Bacteria</taxon>
        <taxon>Pseudomonadati</taxon>
        <taxon>Caldisericota/Cryosericota group</taxon>
        <taxon>Candidatus Cryosericota</taxon>
        <taxon>Candidatus Cryosericia</taxon>
        <taxon>Candidatus Cryosericales</taxon>
        <taxon>Candidatus Cryosericaceae</taxon>
        <taxon>Candidatus Cryosericum</taxon>
    </lineage>
</organism>
<keyword evidence="2" id="KW-1185">Reference proteome</keyword>
<dbReference type="Proteomes" id="UP000266328">
    <property type="component" value="Unassembled WGS sequence"/>
</dbReference>
<sequence length="108" mass="12197">MFEQARYAQGSSYGDELDSTWLLPRWHHAHRGQHMSSRAVTRLIAHEAEKQEIPMTCSRIQFAGAVDALRRGEQPTDVFGRLGYEPTKTEVEVATKRSLNETGVGTPR</sequence>
<proteinExistence type="predicted"/>
<evidence type="ECO:0000313" key="2">
    <source>
        <dbReference type="Proteomes" id="UP000266328"/>
    </source>
</evidence>
<evidence type="ECO:0000313" key="1">
    <source>
        <dbReference type="EMBL" id="RIE06513.1"/>
    </source>
</evidence>
<gene>
    <name evidence="1" type="ORF">SMC7_01945</name>
</gene>